<proteinExistence type="inferred from homology"/>
<evidence type="ECO:0000313" key="6">
    <source>
        <dbReference type="EMBL" id="MEX0469294.1"/>
    </source>
</evidence>
<dbReference type="EMBL" id="JBAKFM010000002">
    <property type="protein sequence ID" value="MEX0469294.1"/>
    <property type="molecule type" value="Genomic_DNA"/>
</dbReference>
<dbReference type="Proteomes" id="UP001556709">
    <property type="component" value="Unassembled WGS sequence"/>
</dbReference>
<evidence type="ECO:0000256" key="4">
    <source>
        <dbReference type="ARBA" id="ARBA00023239"/>
    </source>
</evidence>
<dbReference type="SUPFAM" id="SSF55248">
    <property type="entry name" value="PCD-like"/>
    <property type="match status" value="1"/>
</dbReference>
<dbReference type="EC" id="4.2.1.96" evidence="3"/>
<evidence type="ECO:0000256" key="5">
    <source>
        <dbReference type="SAM" id="MobiDB-lite"/>
    </source>
</evidence>
<evidence type="ECO:0000256" key="3">
    <source>
        <dbReference type="ARBA" id="ARBA00013252"/>
    </source>
</evidence>
<dbReference type="InterPro" id="IPR036428">
    <property type="entry name" value="PCD_sf"/>
</dbReference>
<evidence type="ECO:0000256" key="1">
    <source>
        <dbReference type="ARBA" id="ARBA00001554"/>
    </source>
</evidence>
<accession>A0ABV3TCE7</accession>
<evidence type="ECO:0000256" key="2">
    <source>
        <dbReference type="ARBA" id="ARBA00006472"/>
    </source>
</evidence>
<dbReference type="PANTHER" id="PTHR42805:SF1">
    <property type="entry name" value="PTERIN-4-ALPHA-CARBINOLAMINE DEHYDRATASE-RELATED"/>
    <property type="match status" value="1"/>
</dbReference>
<dbReference type="Pfam" id="PF01329">
    <property type="entry name" value="Pterin_4a"/>
    <property type="match status" value="1"/>
</dbReference>
<dbReference type="InterPro" id="IPR001533">
    <property type="entry name" value="Pterin_deHydtase"/>
</dbReference>
<gene>
    <name evidence="6" type="ORF">V6X73_06105</name>
</gene>
<comment type="similarity">
    <text evidence="2">Belongs to the pterin-4-alpha-carbinolamine dehydratase family.</text>
</comment>
<protein>
    <recommendedName>
        <fullName evidence="3">4a-hydroxytetrahydrobiopterin dehydratase</fullName>
        <ecNumber evidence="3">4.2.1.96</ecNumber>
    </recommendedName>
</protein>
<dbReference type="InterPro" id="IPR050376">
    <property type="entry name" value="Pterin-4-alpha-carb_dehyd"/>
</dbReference>
<keyword evidence="4" id="KW-0456">Lyase</keyword>
<dbReference type="RefSeq" id="WP_367958456.1">
    <property type="nucleotide sequence ID" value="NZ_JBAKFK010000002.1"/>
</dbReference>
<comment type="catalytic activity">
    <reaction evidence="1">
        <text>(4aS,6R)-4a-hydroxy-L-erythro-5,6,7,8-tetrahydrobiopterin = (6R)-L-erythro-6,7-dihydrobiopterin + H2O</text>
        <dbReference type="Rhea" id="RHEA:11920"/>
        <dbReference type="ChEBI" id="CHEBI:15377"/>
        <dbReference type="ChEBI" id="CHEBI:15642"/>
        <dbReference type="ChEBI" id="CHEBI:43120"/>
        <dbReference type="EC" id="4.2.1.96"/>
    </reaction>
</comment>
<feature type="region of interest" description="Disordered" evidence="5">
    <location>
        <begin position="1"/>
        <end position="25"/>
    </location>
</feature>
<sequence>MSLTDKRCTPCQGGIPPLSREDAEARMPEVPGWSLSDDARVLTRRFKTPNFAEAQAIANQAGDVAEDQDHHPEIRFGYGFCEVEIYTHAINGLHENDFIYAAHVNAAVDG</sequence>
<dbReference type="PANTHER" id="PTHR42805">
    <property type="entry name" value="PTERIN-4-ALPHA-CARBINOLAMINE DEHYDRATASE-RELATED"/>
    <property type="match status" value="1"/>
</dbReference>
<organism evidence="6 7">
    <name type="scientific">Spiribacter pallidus</name>
    <dbReference type="NCBI Taxonomy" id="1987936"/>
    <lineage>
        <taxon>Bacteria</taxon>
        <taxon>Pseudomonadati</taxon>
        <taxon>Pseudomonadota</taxon>
        <taxon>Gammaproteobacteria</taxon>
        <taxon>Chromatiales</taxon>
        <taxon>Ectothiorhodospiraceae</taxon>
        <taxon>Spiribacter</taxon>
    </lineage>
</organism>
<keyword evidence="7" id="KW-1185">Reference proteome</keyword>
<evidence type="ECO:0000313" key="7">
    <source>
        <dbReference type="Proteomes" id="UP001556709"/>
    </source>
</evidence>
<reference evidence="6 7" key="1">
    <citation type="submission" date="2024-02" db="EMBL/GenBank/DDBJ databases">
        <title>New especies of Spiribacter isolated from saline water.</title>
        <authorList>
            <person name="Leon M.J."/>
            <person name="De La Haba R."/>
            <person name="Sanchez-Porro C."/>
            <person name="Ventosa A."/>
        </authorList>
    </citation>
    <scope>NUCLEOTIDE SEQUENCE [LARGE SCALE GENOMIC DNA]</scope>
    <source>
        <strain evidence="7">ag22IC6-390</strain>
    </source>
</reference>
<dbReference type="CDD" id="cd00913">
    <property type="entry name" value="PCD_DCoH_subfamily_a"/>
    <property type="match status" value="1"/>
</dbReference>
<dbReference type="Gene3D" id="3.30.1360.20">
    <property type="entry name" value="Transcriptional coactivator/pterin dehydratase"/>
    <property type="match status" value="1"/>
</dbReference>
<comment type="caution">
    <text evidence="6">The sequence shown here is derived from an EMBL/GenBank/DDBJ whole genome shotgun (WGS) entry which is preliminary data.</text>
</comment>
<name>A0ABV3TCE7_9GAMM</name>